<name>A0AAV0BCJ8_PHAPC</name>
<dbReference type="PANTHER" id="PTHR31902:SF14">
    <property type="entry name" value="ACTIN PATCHES DISTAL PROTEIN 1"/>
    <property type="match status" value="1"/>
</dbReference>
<feature type="compositionally biased region" description="Low complexity" evidence="1">
    <location>
        <begin position="11"/>
        <end position="25"/>
    </location>
</feature>
<evidence type="ECO:0000313" key="2">
    <source>
        <dbReference type="EMBL" id="CAH7684085.1"/>
    </source>
</evidence>
<protein>
    <submittedName>
        <fullName evidence="2">Sucrase/ferredoxin-like-domain-containing protein</fullName>
    </submittedName>
</protein>
<dbReference type="EMBL" id="CALTRL010005169">
    <property type="protein sequence ID" value="CAH7684085.1"/>
    <property type="molecule type" value="Genomic_DNA"/>
</dbReference>
<dbReference type="PANTHER" id="PTHR31902">
    <property type="entry name" value="ACTIN PATCHES DISTAL PROTEIN 1"/>
    <property type="match status" value="1"/>
</dbReference>
<comment type="caution">
    <text evidence="2">The sequence shown here is derived from an EMBL/GenBank/DDBJ whole genome shotgun (WGS) entry which is preliminary data.</text>
</comment>
<dbReference type="Gene3D" id="3.40.30.10">
    <property type="entry name" value="Glutaredoxin"/>
    <property type="match status" value="1"/>
</dbReference>
<proteinExistence type="predicted"/>
<feature type="region of interest" description="Disordered" evidence="1">
    <location>
        <begin position="1"/>
        <end position="29"/>
    </location>
</feature>
<dbReference type="CDD" id="cd03062">
    <property type="entry name" value="TRX_Fd_Sucrase"/>
    <property type="match status" value="1"/>
</dbReference>
<dbReference type="AlphaFoldDB" id="A0AAV0BCJ8"/>
<gene>
    <name evidence="2" type="ORF">PPACK8108_LOCUS18063</name>
</gene>
<dbReference type="InterPro" id="IPR009737">
    <property type="entry name" value="Aim32/Apd1-like"/>
</dbReference>
<dbReference type="SUPFAM" id="SSF52833">
    <property type="entry name" value="Thioredoxin-like"/>
    <property type="match status" value="1"/>
</dbReference>
<dbReference type="InterPro" id="IPR036249">
    <property type="entry name" value="Thioredoxin-like_sf"/>
</dbReference>
<feature type="region of interest" description="Disordered" evidence="1">
    <location>
        <begin position="116"/>
        <end position="142"/>
    </location>
</feature>
<keyword evidence="3" id="KW-1185">Reference proteome</keyword>
<accession>A0AAV0BCJ8</accession>
<dbReference type="Proteomes" id="UP001153365">
    <property type="component" value="Unassembled WGS sequence"/>
</dbReference>
<dbReference type="Pfam" id="PF06999">
    <property type="entry name" value="Suc_Fer-like"/>
    <property type="match status" value="1"/>
</dbReference>
<evidence type="ECO:0000313" key="3">
    <source>
        <dbReference type="Proteomes" id="UP001153365"/>
    </source>
</evidence>
<organism evidence="2 3">
    <name type="scientific">Phakopsora pachyrhizi</name>
    <name type="common">Asian soybean rust disease fungus</name>
    <dbReference type="NCBI Taxonomy" id="170000"/>
    <lineage>
        <taxon>Eukaryota</taxon>
        <taxon>Fungi</taxon>
        <taxon>Dikarya</taxon>
        <taxon>Basidiomycota</taxon>
        <taxon>Pucciniomycotina</taxon>
        <taxon>Pucciniomycetes</taxon>
        <taxon>Pucciniales</taxon>
        <taxon>Phakopsoraceae</taxon>
        <taxon>Phakopsora</taxon>
    </lineage>
</organism>
<evidence type="ECO:0000256" key="1">
    <source>
        <dbReference type="SAM" id="MobiDB-lite"/>
    </source>
</evidence>
<reference evidence="2" key="1">
    <citation type="submission" date="2022-06" db="EMBL/GenBank/DDBJ databases">
        <authorList>
            <consortium name="SYNGENTA / RWTH Aachen University"/>
        </authorList>
    </citation>
    <scope>NUCLEOTIDE SEQUENCE</scope>
</reference>
<sequence length="342" mass="38441">MLINSKIGDDNSVNNPRNSFPNSSRHYPDKSTLKSLDQLGISLSHSGIPNYDCAGCEEPCSVPMDLEGYPSTFSIDTTAPLLGKIKEFDYLVLCSTGKSDWPHDVCSDADSIPGALRQAYPKPNPNKDKVNERPPGIFDLPAHIDPEKVRDEEEKSKDPIKMTILSSSHISNSDTSEKHSLIVLPDWVRLDDVTKSKLPKFPISPNPGYKLPHRVIILICSHKTRDKRCSISAPILEDSLMDSLEQTELDWKIDRRGDQDIDHYDPDDHWIGIFRVSHSGGHKFAGNLILNFPNGTSIWYGRVMPNDCKRVVEETIMKKKILPELLKGGVGLDSKNFERLDW</sequence>